<dbReference type="GO" id="GO:0004634">
    <property type="term" value="F:phosphopyruvate hydratase activity"/>
    <property type="evidence" value="ECO:0007669"/>
    <property type="project" value="InterPro"/>
</dbReference>
<name>A0A1W0WLA4_HYPEX</name>
<dbReference type="GO" id="GO:0006096">
    <property type="term" value="P:glycolytic process"/>
    <property type="evidence" value="ECO:0007669"/>
    <property type="project" value="InterPro"/>
</dbReference>
<dbReference type="InterPro" id="IPR036849">
    <property type="entry name" value="Enolase-like_C_sf"/>
</dbReference>
<organism evidence="1 2">
    <name type="scientific">Hypsibius exemplaris</name>
    <name type="common">Freshwater tardigrade</name>
    <dbReference type="NCBI Taxonomy" id="2072580"/>
    <lineage>
        <taxon>Eukaryota</taxon>
        <taxon>Metazoa</taxon>
        <taxon>Ecdysozoa</taxon>
        <taxon>Tardigrada</taxon>
        <taxon>Eutardigrada</taxon>
        <taxon>Parachela</taxon>
        <taxon>Hypsibioidea</taxon>
        <taxon>Hypsibiidae</taxon>
        <taxon>Hypsibius</taxon>
    </lineage>
</organism>
<dbReference type="Proteomes" id="UP000192578">
    <property type="component" value="Unassembled WGS sequence"/>
</dbReference>
<dbReference type="GO" id="GO:0000287">
    <property type="term" value="F:magnesium ion binding"/>
    <property type="evidence" value="ECO:0007669"/>
    <property type="project" value="InterPro"/>
</dbReference>
<evidence type="ECO:0000313" key="1">
    <source>
        <dbReference type="EMBL" id="OQV15937.1"/>
    </source>
</evidence>
<dbReference type="EMBL" id="MTYJ01000080">
    <property type="protein sequence ID" value="OQV15937.1"/>
    <property type="molecule type" value="Genomic_DNA"/>
</dbReference>
<protein>
    <submittedName>
        <fullName evidence="1">Uncharacterized protein</fullName>
    </submittedName>
</protein>
<comment type="caution">
    <text evidence="1">The sequence shown here is derived from an EMBL/GenBank/DDBJ whole genome shotgun (WGS) entry which is preliminary data.</text>
</comment>
<sequence>MLRSIELEIPDVDPFFRSPDEIAMARKFHEEHGESFCRQIAKAVNVLAHARPHDPIAPFAFLFGIYFHQITDGITRLNLPPDDVQLRQIILAKTSAVVLDWYGGHQVENGQCKLKDFLFLDHSLTVGSLLQFFKLPWPPKVKPIQRIEHSVLEDGFAGLCFVSFAAFCLTACQLKVPVRRLVRVMAKVLLPDLEFSVGVPLPLLTVFSNTKKTAGKVKILQDIMMTPIDSYEPSKFFKQTCGVVRSFKEKMLLYQNWRMHGRTTMSWGMEQIQDAFTPLKKLTDEADFHPNLVVSLNTNELLAKGNYDVRGKPKPPEQIVKILGALVRRYPELIAILSPINSEHRDKLKPLCELWSGRSRYPLLFHEHFSVFHELLSALPVCFRGALITVKGEDTVTSVIRRIGHAKSLGLPVCLQNATGMAFSDSTVLLEMAVGLGVEYVKVDGVGHPGIWQAAELYQQLAEEIGGRQPTSLPVPDDLSECVLPCVWTTFPVGLVSPAVTKK</sequence>
<dbReference type="PANTHER" id="PTHR11902:SF30">
    <property type="entry name" value="ENOLASE 4"/>
    <property type="match status" value="1"/>
</dbReference>
<accession>A0A1W0WLA4</accession>
<proteinExistence type="predicted"/>
<dbReference type="SUPFAM" id="SSF51604">
    <property type="entry name" value="Enolase C-terminal domain-like"/>
    <property type="match status" value="1"/>
</dbReference>
<dbReference type="Gene3D" id="3.20.20.120">
    <property type="entry name" value="Enolase-like C-terminal domain"/>
    <property type="match status" value="1"/>
</dbReference>
<gene>
    <name evidence="1" type="ORF">BV898_09860</name>
</gene>
<dbReference type="PANTHER" id="PTHR11902">
    <property type="entry name" value="ENOLASE"/>
    <property type="match status" value="1"/>
</dbReference>
<dbReference type="GO" id="GO:0000015">
    <property type="term" value="C:phosphopyruvate hydratase complex"/>
    <property type="evidence" value="ECO:0007669"/>
    <property type="project" value="InterPro"/>
</dbReference>
<dbReference type="InterPro" id="IPR000941">
    <property type="entry name" value="Enolase"/>
</dbReference>
<dbReference type="OrthoDB" id="10009078at2759"/>
<evidence type="ECO:0000313" key="2">
    <source>
        <dbReference type="Proteomes" id="UP000192578"/>
    </source>
</evidence>
<dbReference type="AlphaFoldDB" id="A0A1W0WLA4"/>
<keyword evidence="2" id="KW-1185">Reference proteome</keyword>
<reference evidence="2" key="1">
    <citation type="submission" date="2017-01" db="EMBL/GenBank/DDBJ databases">
        <title>Comparative genomics of anhydrobiosis in the tardigrade Hypsibius dujardini.</title>
        <authorList>
            <person name="Yoshida Y."/>
            <person name="Koutsovoulos G."/>
            <person name="Laetsch D."/>
            <person name="Stevens L."/>
            <person name="Kumar S."/>
            <person name="Horikawa D."/>
            <person name="Ishino K."/>
            <person name="Komine S."/>
            <person name="Tomita M."/>
            <person name="Blaxter M."/>
            <person name="Arakawa K."/>
        </authorList>
    </citation>
    <scope>NUCLEOTIDE SEQUENCE [LARGE SCALE GENOMIC DNA]</scope>
    <source>
        <strain evidence="2">Z151</strain>
    </source>
</reference>